<dbReference type="PANTHER" id="PTHR40278:SF1">
    <property type="entry name" value="DNA UTILIZATION PROTEIN HOFN"/>
    <property type="match status" value="1"/>
</dbReference>
<keyword evidence="1" id="KW-1133">Transmembrane helix</keyword>
<organism evidence="2 3">
    <name type="scientific">Candidatus Curtissbacteria bacterium RIFCSPLOWO2_01_FULL_42_26</name>
    <dbReference type="NCBI Taxonomy" id="1797729"/>
    <lineage>
        <taxon>Bacteria</taxon>
        <taxon>Candidatus Curtissiibacteriota</taxon>
    </lineage>
</organism>
<dbReference type="STRING" id="1797729.A3A60_01035"/>
<sequence>MADINLLSQEDTQYESFDALRKKLSVLSVILLVVSAVATLGTLAFYTSLVSTRDKIILRVEDASAKVNSYKNVEELAVVTKEKVQVASGVIASRSDQVKLFNALSQFVPQNVSFSNIRVAQGKIVLSGSAKTSADVASFISALTSAQGAKMFSGVSVDSLTSDEQGIYTFGISATIIKQ</sequence>
<dbReference type="EMBL" id="MFBS01000030">
    <property type="protein sequence ID" value="OGE08922.1"/>
    <property type="molecule type" value="Genomic_DNA"/>
</dbReference>
<keyword evidence="1" id="KW-0812">Transmembrane</keyword>
<dbReference type="InterPro" id="IPR052534">
    <property type="entry name" value="Extracell_DNA_Util/SecSys_Comp"/>
</dbReference>
<dbReference type="Pfam" id="PF05137">
    <property type="entry name" value="PilN"/>
    <property type="match status" value="1"/>
</dbReference>
<evidence type="ECO:0000256" key="1">
    <source>
        <dbReference type="SAM" id="Phobius"/>
    </source>
</evidence>
<keyword evidence="1" id="KW-0472">Membrane</keyword>
<dbReference type="InterPro" id="IPR007813">
    <property type="entry name" value="PilN"/>
</dbReference>
<dbReference type="Proteomes" id="UP000179227">
    <property type="component" value="Unassembled WGS sequence"/>
</dbReference>
<protein>
    <submittedName>
        <fullName evidence="2">Uncharacterized protein</fullName>
    </submittedName>
</protein>
<comment type="caution">
    <text evidence="2">The sequence shown here is derived from an EMBL/GenBank/DDBJ whole genome shotgun (WGS) entry which is preliminary data.</text>
</comment>
<reference evidence="2 3" key="1">
    <citation type="journal article" date="2016" name="Nat. Commun.">
        <title>Thousands of microbial genomes shed light on interconnected biogeochemical processes in an aquifer system.</title>
        <authorList>
            <person name="Anantharaman K."/>
            <person name="Brown C.T."/>
            <person name="Hug L.A."/>
            <person name="Sharon I."/>
            <person name="Castelle C.J."/>
            <person name="Probst A.J."/>
            <person name="Thomas B.C."/>
            <person name="Singh A."/>
            <person name="Wilkins M.J."/>
            <person name="Karaoz U."/>
            <person name="Brodie E.L."/>
            <person name="Williams K.H."/>
            <person name="Hubbard S.S."/>
            <person name="Banfield J.F."/>
        </authorList>
    </citation>
    <scope>NUCLEOTIDE SEQUENCE [LARGE SCALE GENOMIC DNA]</scope>
</reference>
<dbReference type="AlphaFoldDB" id="A0A1F5HXL7"/>
<dbReference type="PANTHER" id="PTHR40278">
    <property type="entry name" value="DNA UTILIZATION PROTEIN HOFN"/>
    <property type="match status" value="1"/>
</dbReference>
<gene>
    <name evidence="2" type="ORF">A3A60_01035</name>
</gene>
<accession>A0A1F5HXL7</accession>
<evidence type="ECO:0000313" key="3">
    <source>
        <dbReference type="Proteomes" id="UP000179227"/>
    </source>
</evidence>
<proteinExistence type="predicted"/>
<evidence type="ECO:0000313" key="2">
    <source>
        <dbReference type="EMBL" id="OGE08922.1"/>
    </source>
</evidence>
<feature type="transmembrane region" description="Helical" evidence="1">
    <location>
        <begin position="24"/>
        <end position="49"/>
    </location>
</feature>
<name>A0A1F5HXL7_9BACT</name>